<dbReference type="RefSeq" id="WP_354615346.1">
    <property type="nucleotide sequence ID" value="NZ_JBEXAE010000004.1"/>
</dbReference>
<dbReference type="PANTHER" id="PTHR44196:SF1">
    <property type="entry name" value="DEHYDROGENASE_REDUCTASE SDR FAMILY MEMBER 7B"/>
    <property type="match status" value="1"/>
</dbReference>
<evidence type="ECO:0000256" key="1">
    <source>
        <dbReference type="ARBA" id="ARBA00006484"/>
    </source>
</evidence>
<accession>A0ABV2SW35</accession>
<dbReference type="Pfam" id="PF00106">
    <property type="entry name" value="adh_short"/>
    <property type="match status" value="1"/>
</dbReference>
<organism evidence="4 5">
    <name type="scientific">Sediminicola arcticus</name>
    <dbReference type="NCBI Taxonomy" id="1574308"/>
    <lineage>
        <taxon>Bacteria</taxon>
        <taxon>Pseudomonadati</taxon>
        <taxon>Bacteroidota</taxon>
        <taxon>Flavobacteriia</taxon>
        <taxon>Flavobacteriales</taxon>
        <taxon>Flavobacteriaceae</taxon>
        <taxon>Sediminicola</taxon>
    </lineage>
</organism>
<keyword evidence="5" id="KW-1185">Reference proteome</keyword>
<dbReference type="Proteomes" id="UP001549799">
    <property type="component" value="Unassembled WGS sequence"/>
</dbReference>
<dbReference type="PRINTS" id="PR00080">
    <property type="entry name" value="SDRFAMILY"/>
</dbReference>
<comment type="caution">
    <text evidence="4">The sequence shown here is derived from an EMBL/GenBank/DDBJ whole genome shotgun (WGS) entry which is preliminary data.</text>
</comment>
<sequence length="243" mass="26931">MKLSNNKILITGGASGIGLGLTKRFIKENNTVIIIGRRESELKKVADQYPSVIIRVCDLSVVKEREALYTWISENHKDLNVLINNVGIQQWMSVLDELFFEKAKKELAVNVEAPLHLISLFLKLASLDTILNVTSGLSFVPLVKVPVYSATKAMLHSFTLSLREMLKAKNIEVIEIIPPALNTDLGGKGLHDYAPLVNDFINAIFLQLEKGETELTFGFSDAIVKAGPEQLRQAFIKMNVPAS</sequence>
<name>A0ABV2SW35_9FLAO</name>
<keyword evidence="2" id="KW-0560">Oxidoreductase</keyword>
<evidence type="ECO:0000256" key="3">
    <source>
        <dbReference type="RuleBase" id="RU000363"/>
    </source>
</evidence>
<dbReference type="PRINTS" id="PR00081">
    <property type="entry name" value="GDHRDH"/>
</dbReference>
<dbReference type="PANTHER" id="PTHR44196">
    <property type="entry name" value="DEHYDROGENASE/REDUCTASE SDR FAMILY MEMBER 7B"/>
    <property type="match status" value="1"/>
</dbReference>
<dbReference type="Gene3D" id="3.40.50.720">
    <property type="entry name" value="NAD(P)-binding Rossmann-like Domain"/>
    <property type="match status" value="1"/>
</dbReference>
<dbReference type="SUPFAM" id="SSF51735">
    <property type="entry name" value="NAD(P)-binding Rossmann-fold domains"/>
    <property type="match status" value="1"/>
</dbReference>
<proteinExistence type="inferred from homology"/>
<dbReference type="InterPro" id="IPR036291">
    <property type="entry name" value="NAD(P)-bd_dom_sf"/>
</dbReference>
<reference evidence="4 5" key="1">
    <citation type="submission" date="2024-07" db="EMBL/GenBank/DDBJ databases">
        <title>The genome sequence of type strain Sediminicola arcticus GDMCC 1.2805.</title>
        <authorList>
            <person name="Liu Y."/>
        </authorList>
    </citation>
    <scope>NUCLEOTIDE SEQUENCE [LARGE SCALE GENOMIC DNA]</scope>
    <source>
        <strain evidence="4 5">GDMCC 1.2805</strain>
    </source>
</reference>
<evidence type="ECO:0000313" key="4">
    <source>
        <dbReference type="EMBL" id="MET6990947.1"/>
    </source>
</evidence>
<protein>
    <submittedName>
        <fullName evidence="4">SDR family NAD(P)-dependent oxidoreductase</fullName>
    </submittedName>
</protein>
<comment type="similarity">
    <text evidence="1 3">Belongs to the short-chain dehydrogenases/reductases (SDR) family.</text>
</comment>
<dbReference type="InterPro" id="IPR002347">
    <property type="entry name" value="SDR_fam"/>
</dbReference>
<evidence type="ECO:0000313" key="5">
    <source>
        <dbReference type="Proteomes" id="UP001549799"/>
    </source>
</evidence>
<gene>
    <name evidence="4" type="ORF">ABXZ36_09845</name>
</gene>
<dbReference type="EMBL" id="JBEXAE010000004">
    <property type="protein sequence ID" value="MET6990947.1"/>
    <property type="molecule type" value="Genomic_DNA"/>
</dbReference>
<evidence type="ECO:0000256" key="2">
    <source>
        <dbReference type="ARBA" id="ARBA00023002"/>
    </source>
</evidence>